<name>A0AA88QDW0_9ASTE</name>
<proteinExistence type="predicted"/>
<dbReference type="PANTHER" id="PTHR11439:SF467">
    <property type="entry name" value="INTEGRASE CATALYTIC DOMAIN-CONTAINING PROTEIN"/>
    <property type="match status" value="1"/>
</dbReference>
<dbReference type="CDD" id="cd09272">
    <property type="entry name" value="RNase_HI_RT_Ty1"/>
    <property type="match status" value="1"/>
</dbReference>
<sequence length="261" mass="29549">MVLTGNDPEEIERLHNNLASKFEMKDLGQLRYFLGIEVSRSRHGISLSQRKYVLDLRTETGMLTCKPVETPMEINHELGTSSSQSLVDVGRYQRLVEKLIYLTNTRPEIAYVVSMVSQFMHAPSEKHMNAVYRILRYLKGAPRKGLLYSKNEASTIEGYTDADWAGDQLNMKSTSGYLIFVEGNLVTWRSKKHKVVTRSSAEAEFQSMAYGLCELLWIKGVLKDLGIECSRPISLFCDNKSAIEIAQNPSSLYHEKGDAVE</sequence>
<dbReference type="PANTHER" id="PTHR11439">
    <property type="entry name" value="GAG-POL-RELATED RETROTRANSPOSON"/>
    <property type="match status" value="1"/>
</dbReference>
<dbReference type="Pfam" id="PF07727">
    <property type="entry name" value="RVT_2"/>
    <property type="match status" value="1"/>
</dbReference>
<evidence type="ECO:0000259" key="1">
    <source>
        <dbReference type="Pfam" id="PF07727"/>
    </source>
</evidence>
<dbReference type="InterPro" id="IPR013103">
    <property type="entry name" value="RVT_2"/>
</dbReference>
<reference evidence="2" key="1">
    <citation type="submission" date="2022-12" db="EMBL/GenBank/DDBJ databases">
        <title>Draft genome assemblies for two species of Escallonia (Escalloniales).</title>
        <authorList>
            <person name="Chanderbali A."/>
            <person name="Dervinis C."/>
            <person name="Anghel I."/>
            <person name="Soltis D."/>
            <person name="Soltis P."/>
            <person name="Zapata F."/>
        </authorList>
    </citation>
    <scope>NUCLEOTIDE SEQUENCE</scope>
    <source>
        <strain evidence="2">UCBG92.1500</strain>
        <tissue evidence="2">Leaf</tissue>
    </source>
</reference>
<dbReference type="AlphaFoldDB" id="A0AA88QDW0"/>
<keyword evidence="3" id="KW-1185">Reference proteome</keyword>
<accession>A0AA88QDW0</accession>
<feature type="domain" description="Reverse transcriptase Ty1/copia-type" evidence="1">
    <location>
        <begin position="1"/>
        <end position="73"/>
    </location>
</feature>
<protein>
    <recommendedName>
        <fullName evidence="1">Reverse transcriptase Ty1/copia-type domain-containing protein</fullName>
    </recommendedName>
</protein>
<dbReference type="InterPro" id="IPR043502">
    <property type="entry name" value="DNA/RNA_pol_sf"/>
</dbReference>
<dbReference type="EMBL" id="JAVXUO010003028">
    <property type="protein sequence ID" value="KAK2967357.1"/>
    <property type="molecule type" value="Genomic_DNA"/>
</dbReference>
<gene>
    <name evidence="2" type="ORF">RJ640_026371</name>
</gene>
<organism evidence="2 3">
    <name type="scientific">Escallonia rubra</name>
    <dbReference type="NCBI Taxonomy" id="112253"/>
    <lineage>
        <taxon>Eukaryota</taxon>
        <taxon>Viridiplantae</taxon>
        <taxon>Streptophyta</taxon>
        <taxon>Embryophyta</taxon>
        <taxon>Tracheophyta</taxon>
        <taxon>Spermatophyta</taxon>
        <taxon>Magnoliopsida</taxon>
        <taxon>eudicotyledons</taxon>
        <taxon>Gunneridae</taxon>
        <taxon>Pentapetalae</taxon>
        <taxon>asterids</taxon>
        <taxon>campanulids</taxon>
        <taxon>Escalloniales</taxon>
        <taxon>Escalloniaceae</taxon>
        <taxon>Escallonia</taxon>
    </lineage>
</organism>
<dbReference type="Proteomes" id="UP001187471">
    <property type="component" value="Unassembled WGS sequence"/>
</dbReference>
<evidence type="ECO:0000313" key="2">
    <source>
        <dbReference type="EMBL" id="KAK2967357.1"/>
    </source>
</evidence>
<evidence type="ECO:0000313" key="3">
    <source>
        <dbReference type="Proteomes" id="UP001187471"/>
    </source>
</evidence>
<comment type="caution">
    <text evidence="2">The sequence shown here is derived from an EMBL/GenBank/DDBJ whole genome shotgun (WGS) entry which is preliminary data.</text>
</comment>
<dbReference type="SUPFAM" id="SSF56672">
    <property type="entry name" value="DNA/RNA polymerases"/>
    <property type="match status" value="1"/>
</dbReference>